<protein>
    <submittedName>
        <fullName evidence="1">Uncharacterized protein</fullName>
    </submittedName>
</protein>
<evidence type="ECO:0000313" key="1">
    <source>
        <dbReference type="EMBL" id="KAK2191482.1"/>
    </source>
</evidence>
<dbReference type="AlphaFoldDB" id="A0AAD9PB70"/>
<keyword evidence="2" id="KW-1185">Reference proteome</keyword>
<dbReference type="Proteomes" id="UP001209878">
    <property type="component" value="Unassembled WGS sequence"/>
</dbReference>
<dbReference type="EMBL" id="JAODUO010000052">
    <property type="protein sequence ID" value="KAK2191482.1"/>
    <property type="molecule type" value="Genomic_DNA"/>
</dbReference>
<sequence>MCTESVKCTLFKSYCTSLYTCQLWCCYRAESMRKLCEAYNNVFTFLCNEPRDCSASYMFVSRGLPTCKMLIRKNVNSFLTCVAKSGNAILQHIMNSDVLYTSPLCRHWRKMLYVYSY</sequence>
<evidence type="ECO:0000313" key="2">
    <source>
        <dbReference type="Proteomes" id="UP001209878"/>
    </source>
</evidence>
<name>A0AAD9PB70_RIDPI</name>
<accession>A0AAD9PB70</accession>
<reference evidence="1" key="1">
    <citation type="journal article" date="2023" name="Mol. Biol. Evol.">
        <title>Third-Generation Sequencing Reveals the Adaptive Role of the Epigenome in Three Deep-Sea Polychaetes.</title>
        <authorList>
            <person name="Perez M."/>
            <person name="Aroh O."/>
            <person name="Sun Y."/>
            <person name="Lan Y."/>
            <person name="Juniper S.K."/>
            <person name="Young C.R."/>
            <person name="Angers B."/>
            <person name="Qian P.Y."/>
        </authorList>
    </citation>
    <scope>NUCLEOTIDE SEQUENCE</scope>
    <source>
        <strain evidence="1">R07B-5</strain>
    </source>
</reference>
<organism evidence="1 2">
    <name type="scientific">Ridgeia piscesae</name>
    <name type="common">Tubeworm</name>
    <dbReference type="NCBI Taxonomy" id="27915"/>
    <lineage>
        <taxon>Eukaryota</taxon>
        <taxon>Metazoa</taxon>
        <taxon>Spiralia</taxon>
        <taxon>Lophotrochozoa</taxon>
        <taxon>Annelida</taxon>
        <taxon>Polychaeta</taxon>
        <taxon>Sedentaria</taxon>
        <taxon>Canalipalpata</taxon>
        <taxon>Sabellida</taxon>
        <taxon>Siboglinidae</taxon>
        <taxon>Ridgeia</taxon>
    </lineage>
</organism>
<proteinExistence type="predicted"/>
<comment type="caution">
    <text evidence="1">The sequence shown here is derived from an EMBL/GenBank/DDBJ whole genome shotgun (WGS) entry which is preliminary data.</text>
</comment>
<gene>
    <name evidence="1" type="ORF">NP493_49g00016</name>
</gene>